<dbReference type="Pfam" id="PF00582">
    <property type="entry name" value="Usp"/>
    <property type="match status" value="1"/>
</dbReference>
<feature type="compositionally biased region" description="Low complexity" evidence="1">
    <location>
        <begin position="209"/>
        <end position="228"/>
    </location>
</feature>
<dbReference type="Proteomes" id="UP000054558">
    <property type="component" value="Unassembled WGS sequence"/>
</dbReference>
<dbReference type="EMBL" id="DF237360">
    <property type="protein sequence ID" value="GAQ88222.1"/>
    <property type="molecule type" value="Genomic_DNA"/>
</dbReference>
<dbReference type="AlphaFoldDB" id="A0A1Y1IE37"/>
<sequence length="458" mass="48673">MSEAGSDDLFGIESKLVMLAVDSSLESRGAVMWAARSLINAGDEVVIFHAIKTLKEIPTAMGMVPFSGANPEMQRAHMLVTEENAKKMAATHAAYCQTQKIEAKTEVIWGQRRQAILDRVVQLGVTHLVMGTGKGSRRLSFLRKESLTATVSREARCQVFLVAKNGKLVSRSSYNADASGRPKKLQSATSAPDRLMNVDAETASNASFGTSSHPPSSVGTVSSVSSTHYPPSEIDESESPIGSPYPPLFRATSTPPRSPDSPVTVLTKNLGSRSGGLQRTFSNPSPLAKGGEVSDRRSPAPAPPRTGTPPSTYDLDWAPKPRRATSVALPSTPPAPRPSSASPRGTGDDASVVEDDVSQAGSDVSRDDVAAAAELAALRAQVRQLRLVSEMRAREAARFAERLEAKEGEAEAVGRQLAEESRRRKAAERTASRLVSVLGETAPEKVVDIMTGGIHAGN</sequence>
<dbReference type="OrthoDB" id="843225at2759"/>
<feature type="compositionally biased region" description="Polar residues" evidence="1">
    <location>
        <begin position="264"/>
        <end position="285"/>
    </location>
</feature>
<dbReference type="SUPFAM" id="SSF52402">
    <property type="entry name" value="Adenine nucleotide alpha hydrolases-like"/>
    <property type="match status" value="1"/>
</dbReference>
<name>A0A1Y1IE37_KLENI</name>
<dbReference type="PANTHER" id="PTHR47382">
    <property type="entry name" value="U-BOX DOMAIN-CONTAINING PROTEIN 52-LIKE"/>
    <property type="match status" value="1"/>
</dbReference>
<evidence type="ECO:0000313" key="4">
    <source>
        <dbReference type="Proteomes" id="UP000054558"/>
    </source>
</evidence>
<dbReference type="PANTHER" id="PTHR47382:SF9">
    <property type="entry name" value="U-BOX KINASE FAMILY PROTEIN"/>
    <property type="match status" value="1"/>
</dbReference>
<evidence type="ECO:0000256" key="1">
    <source>
        <dbReference type="SAM" id="MobiDB-lite"/>
    </source>
</evidence>
<dbReference type="Gene3D" id="3.40.50.620">
    <property type="entry name" value="HUPs"/>
    <property type="match status" value="1"/>
</dbReference>
<dbReference type="InterPro" id="IPR014729">
    <property type="entry name" value="Rossmann-like_a/b/a_fold"/>
</dbReference>
<evidence type="ECO:0000259" key="2">
    <source>
        <dbReference type="Pfam" id="PF00582"/>
    </source>
</evidence>
<gene>
    <name evidence="3" type="ORF">KFL_004110010</name>
</gene>
<dbReference type="OMA" id="WPPGSTK"/>
<keyword evidence="4" id="KW-1185">Reference proteome</keyword>
<feature type="region of interest" description="Disordered" evidence="1">
    <location>
        <begin position="205"/>
        <end position="365"/>
    </location>
</feature>
<feature type="region of interest" description="Disordered" evidence="1">
    <location>
        <begin position="173"/>
        <end position="193"/>
    </location>
</feature>
<reference evidence="3 4" key="1">
    <citation type="journal article" date="2014" name="Nat. Commun.">
        <title>Klebsormidium flaccidum genome reveals primary factors for plant terrestrial adaptation.</title>
        <authorList>
            <person name="Hori K."/>
            <person name="Maruyama F."/>
            <person name="Fujisawa T."/>
            <person name="Togashi T."/>
            <person name="Yamamoto N."/>
            <person name="Seo M."/>
            <person name="Sato S."/>
            <person name="Yamada T."/>
            <person name="Mori H."/>
            <person name="Tajima N."/>
            <person name="Moriyama T."/>
            <person name="Ikeuchi M."/>
            <person name="Watanabe M."/>
            <person name="Wada H."/>
            <person name="Kobayashi K."/>
            <person name="Saito M."/>
            <person name="Masuda T."/>
            <person name="Sasaki-Sekimoto Y."/>
            <person name="Mashiguchi K."/>
            <person name="Awai K."/>
            <person name="Shimojima M."/>
            <person name="Masuda S."/>
            <person name="Iwai M."/>
            <person name="Nobusawa T."/>
            <person name="Narise T."/>
            <person name="Kondo S."/>
            <person name="Saito H."/>
            <person name="Sato R."/>
            <person name="Murakawa M."/>
            <person name="Ihara Y."/>
            <person name="Oshima-Yamada Y."/>
            <person name="Ohtaka K."/>
            <person name="Satoh M."/>
            <person name="Sonobe K."/>
            <person name="Ishii M."/>
            <person name="Ohtani R."/>
            <person name="Kanamori-Sato M."/>
            <person name="Honoki R."/>
            <person name="Miyazaki D."/>
            <person name="Mochizuki H."/>
            <person name="Umetsu J."/>
            <person name="Higashi K."/>
            <person name="Shibata D."/>
            <person name="Kamiya Y."/>
            <person name="Sato N."/>
            <person name="Nakamura Y."/>
            <person name="Tabata S."/>
            <person name="Ida S."/>
            <person name="Kurokawa K."/>
            <person name="Ohta H."/>
        </authorList>
    </citation>
    <scope>NUCLEOTIDE SEQUENCE [LARGE SCALE GENOMIC DNA]</scope>
    <source>
        <strain evidence="3 4">NIES-2285</strain>
    </source>
</reference>
<organism evidence="3 4">
    <name type="scientific">Klebsormidium nitens</name>
    <name type="common">Green alga</name>
    <name type="synonym">Ulothrix nitens</name>
    <dbReference type="NCBI Taxonomy" id="105231"/>
    <lineage>
        <taxon>Eukaryota</taxon>
        <taxon>Viridiplantae</taxon>
        <taxon>Streptophyta</taxon>
        <taxon>Klebsormidiophyceae</taxon>
        <taxon>Klebsormidiales</taxon>
        <taxon>Klebsormidiaceae</taxon>
        <taxon>Klebsormidium</taxon>
    </lineage>
</organism>
<feature type="compositionally biased region" description="Basic and acidic residues" evidence="1">
    <location>
        <begin position="417"/>
        <end position="430"/>
    </location>
</feature>
<dbReference type="InterPro" id="IPR006016">
    <property type="entry name" value="UspA"/>
</dbReference>
<dbReference type="CDD" id="cd23659">
    <property type="entry name" value="USP_At3g01520-like"/>
    <property type="match status" value="1"/>
</dbReference>
<proteinExistence type="predicted"/>
<evidence type="ECO:0000313" key="3">
    <source>
        <dbReference type="EMBL" id="GAQ88222.1"/>
    </source>
</evidence>
<feature type="domain" description="UspA" evidence="2">
    <location>
        <begin position="16"/>
        <end position="162"/>
    </location>
</feature>
<feature type="region of interest" description="Disordered" evidence="1">
    <location>
        <begin position="407"/>
        <end position="430"/>
    </location>
</feature>
<accession>A0A1Y1IE37</accession>
<protein>
    <recommendedName>
        <fullName evidence="2">UspA domain-containing protein</fullName>
    </recommendedName>
</protein>